<proteinExistence type="predicted"/>
<keyword evidence="3" id="KW-0411">Iron-sulfur</keyword>
<sequence length="385" mass="43028">MERVLSLNEQGLEKYDVEKLAFDSMAVVESKGEEVIKEIKEAELLSRDGRKIFIGNYMEEVAKYTGSKEVVLHIGNSKLDNGLASSNTYHLVQGLVLSAKAVKASKVSIFINESHQLISRMLKLTIKQMGKMGYFKAKELKIDIIDVDEKNIFFDNDIALLTNYKENLSHGRYPFLEAKNTWQQSKLFIANVETLINISLIVENGSSWFKTMGEADNYGCKVFYVQNGQEGCLVTMELGSNFEELIKKASERINIPNLYAINVGGSLGGVLTEEQLKTTKIDYATSKKEGFLLGASPVEVIEDKKRLTELIVNSVQHNSQQSCGKCSTCREGLKRMGDLVPAFFEGERDKVKLVEFFAKAIKDSSLCGFGNKAINPIMASLQHKE</sequence>
<reference evidence="5" key="1">
    <citation type="journal article" date="2018" name="Antonie Van Leeuwenhoek">
        <title>Proteinivorax hydrogeniformans sp. nov., an anaerobic, haloalkaliphilic bacterium fermenting proteinaceous compounds with high hydrogen production.</title>
        <authorList>
            <person name="Boltyanskaya Y."/>
            <person name="Detkova E."/>
            <person name="Pimenov N."/>
            <person name="Kevbrin V."/>
        </authorList>
    </citation>
    <scope>NUCLEOTIDE SEQUENCE</scope>
    <source>
        <strain evidence="5">Z-710</strain>
    </source>
</reference>
<dbReference type="Gene3D" id="1.20.1440.230">
    <property type="entry name" value="NADH-ubiquinone oxidoreductase 51kDa subunit, iron-sulphur binding domain"/>
    <property type="match status" value="1"/>
</dbReference>
<dbReference type="EMBL" id="CP159485">
    <property type="protein sequence ID" value="XCI28419.1"/>
    <property type="molecule type" value="Genomic_DNA"/>
</dbReference>
<dbReference type="SUPFAM" id="SSF142019">
    <property type="entry name" value="Nqo1 FMN-binding domain-like"/>
    <property type="match status" value="1"/>
</dbReference>
<dbReference type="AlphaFoldDB" id="A0AAU8HS69"/>
<dbReference type="Pfam" id="PF10589">
    <property type="entry name" value="NADH_4Fe-4S"/>
    <property type="match status" value="1"/>
</dbReference>
<protein>
    <submittedName>
        <fullName evidence="5">NADH-ubiquinone oxidoreductase-F iron-sulfur binding region domain-containing protein</fullName>
    </submittedName>
</protein>
<accession>A0AAU8HS69</accession>
<dbReference type="PANTHER" id="PTHR43578:SF3">
    <property type="entry name" value="NADH-QUINONE OXIDOREDUCTASE SUBUNIT F"/>
    <property type="match status" value="1"/>
</dbReference>
<dbReference type="SUPFAM" id="SSF142984">
    <property type="entry name" value="Nqo1 middle domain-like"/>
    <property type="match status" value="1"/>
</dbReference>
<dbReference type="RefSeq" id="WP_353892975.1">
    <property type="nucleotide sequence ID" value="NZ_CP159485.1"/>
</dbReference>
<evidence type="ECO:0000259" key="4">
    <source>
        <dbReference type="Pfam" id="PF10589"/>
    </source>
</evidence>
<name>A0AAU8HS69_9FIRM</name>
<evidence type="ECO:0000256" key="1">
    <source>
        <dbReference type="ARBA" id="ARBA00022723"/>
    </source>
</evidence>
<feature type="domain" description="NADH-ubiquinone oxidoreductase 51kDa subunit iron-sulphur binding" evidence="4">
    <location>
        <begin position="313"/>
        <end position="383"/>
    </location>
</feature>
<dbReference type="SUPFAM" id="SSF140490">
    <property type="entry name" value="Nqo1C-terminal domain-like"/>
    <property type="match status" value="1"/>
</dbReference>
<dbReference type="GO" id="GO:0046872">
    <property type="term" value="F:metal ion binding"/>
    <property type="evidence" value="ECO:0007669"/>
    <property type="project" value="UniProtKB-KW"/>
</dbReference>
<dbReference type="GO" id="GO:0051539">
    <property type="term" value="F:4 iron, 4 sulfur cluster binding"/>
    <property type="evidence" value="ECO:0007669"/>
    <property type="project" value="InterPro"/>
</dbReference>
<dbReference type="PANTHER" id="PTHR43578">
    <property type="entry name" value="NADH-QUINONE OXIDOREDUCTASE SUBUNIT F"/>
    <property type="match status" value="1"/>
</dbReference>
<reference evidence="5" key="2">
    <citation type="submission" date="2024-06" db="EMBL/GenBank/DDBJ databases">
        <authorList>
            <person name="Petrova K.O."/>
            <person name="Toshchakov S.V."/>
            <person name="Boltjanskaja Y.V."/>
            <person name="Kevbrin V.V."/>
        </authorList>
    </citation>
    <scope>NUCLEOTIDE SEQUENCE</scope>
    <source>
        <strain evidence="5">Z-710</strain>
    </source>
</reference>
<dbReference type="Gene3D" id="3.10.20.600">
    <property type="match status" value="1"/>
</dbReference>
<keyword evidence="1" id="KW-0479">Metal-binding</keyword>
<evidence type="ECO:0000313" key="5">
    <source>
        <dbReference type="EMBL" id="XCI28419.1"/>
    </source>
</evidence>
<dbReference type="InterPro" id="IPR019575">
    <property type="entry name" value="Nuop51_4Fe4S-bd"/>
</dbReference>
<evidence type="ECO:0000256" key="3">
    <source>
        <dbReference type="ARBA" id="ARBA00023014"/>
    </source>
</evidence>
<dbReference type="InterPro" id="IPR037225">
    <property type="entry name" value="Nuo51_FMN-bd_sf"/>
</dbReference>
<keyword evidence="2" id="KW-0408">Iron</keyword>
<organism evidence="5">
    <name type="scientific">Proteinivorax hydrogeniformans</name>
    <dbReference type="NCBI Taxonomy" id="1826727"/>
    <lineage>
        <taxon>Bacteria</taxon>
        <taxon>Bacillati</taxon>
        <taxon>Bacillota</taxon>
        <taxon>Clostridia</taxon>
        <taxon>Eubacteriales</taxon>
        <taxon>Proteinivoracaceae</taxon>
        <taxon>Proteinivorax</taxon>
    </lineage>
</organism>
<evidence type="ECO:0000256" key="2">
    <source>
        <dbReference type="ARBA" id="ARBA00023004"/>
    </source>
</evidence>
<dbReference type="Gene3D" id="3.40.50.11540">
    <property type="entry name" value="NADH-ubiquinone oxidoreductase 51kDa subunit"/>
    <property type="match status" value="1"/>
</dbReference>
<dbReference type="InterPro" id="IPR037207">
    <property type="entry name" value="Nuop51_4Fe4S-bd_sf"/>
</dbReference>
<gene>
    <name evidence="5" type="ORF">PRVXH_002377</name>
</gene>